<keyword evidence="2" id="KW-0238">DNA-binding</keyword>
<evidence type="ECO:0000256" key="1">
    <source>
        <dbReference type="ARBA" id="ARBA00023015"/>
    </source>
</evidence>
<evidence type="ECO:0000313" key="6">
    <source>
        <dbReference type="Proteomes" id="UP000076404"/>
    </source>
</evidence>
<name>A0A143BMI8_9BACT</name>
<keyword evidence="3" id="KW-0804">Transcription</keyword>
<dbReference type="SUPFAM" id="SSF46785">
    <property type="entry name" value="Winged helix' DNA-binding domain"/>
    <property type="match status" value="1"/>
</dbReference>
<reference evidence="5 6" key="2">
    <citation type="journal article" date="2016" name="Environ. Microbiol. Rep.">
        <title>Metagenomic evidence for the presence of phototrophic Gemmatimonadetes bacteria in diverse environments.</title>
        <authorList>
            <person name="Zeng Y."/>
            <person name="Baumbach J."/>
            <person name="Barbosa E.G."/>
            <person name="Azevedo V."/>
            <person name="Zhang C."/>
            <person name="Koblizek M."/>
        </authorList>
    </citation>
    <scope>NUCLEOTIDE SEQUENCE [LARGE SCALE GENOMIC DNA]</scope>
    <source>
        <strain evidence="5 6">AP64</strain>
    </source>
</reference>
<dbReference type="GO" id="GO:0003677">
    <property type="term" value="F:DNA binding"/>
    <property type="evidence" value="ECO:0007669"/>
    <property type="project" value="UniProtKB-KW"/>
</dbReference>
<dbReference type="PANTHER" id="PTHR38445">
    <property type="entry name" value="HTH-TYPE TRANSCRIPTIONAL REPRESSOR YTRA"/>
    <property type="match status" value="1"/>
</dbReference>
<dbReference type="InterPro" id="IPR036388">
    <property type="entry name" value="WH-like_DNA-bd_sf"/>
</dbReference>
<dbReference type="Pfam" id="PF00392">
    <property type="entry name" value="GntR"/>
    <property type="match status" value="1"/>
</dbReference>
<dbReference type="eggNOG" id="COG1725">
    <property type="taxonomic scope" value="Bacteria"/>
</dbReference>
<dbReference type="RefSeq" id="WP_026848576.1">
    <property type="nucleotide sequence ID" value="NZ_CP011454.1"/>
</dbReference>
<dbReference type="InterPro" id="IPR000524">
    <property type="entry name" value="Tscrpt_reg_HTH_GntR"/>
</dbReference>
<dbReference type="OrthoDB" id="163333at2"/>
<proteinExistence type="predicted"/>
<dbReference type="Gene3D" id="1.10.10.10">
    <property type="entry name" value="Winged helix-like DNA-binding domain superfamily/Winged helix DNA-binding domain"/>
    <property type="match status" value="1"/>
</dbReference>
<reference evidence="5 6" key="1">
    <citation type="journal article" date="2014" name="Proc. Natl. Acad. Sci. U.S.A.">
        <title>Functional type 2 photosynthetic reaction centers found in the rare bacterial phylum Gemmatimonadetes.</title>
        <authorList>
            <person name="Zeng Y."/>
            <person name="Feng F."/>
            <person name="Medova H."/>
            <person name="Dean J."/>
            <person name="Koblizek M."/>
        </authorList>
    </citation>
    <scope>NUCLEOTIDE SEQUENCE [LARGE SCALE GENOMIC DNA]</scope>
    <source>
        <strain evidence="5 6">AP64</strain>
    </source>
</reference>
<dbReference type="AlphaFoldDB" id="A0A143BMI8"/>
<dbReference type="SMART" id="SM00345">
    <property type="entry name" value="HTH_GNTR"/>
    <property type="match status" value="1"/>
</dbReference>
<dbReference type="EMBL" id="CP011454">
    <property type="protein sequence ID" value="AMW05710.1"/>
    <property type="molecule type" value="Genomic_DNA"/>
</dbReference>
<accession>A0A143BMI8</accession>
<dbReference type="GO" id="GO:0003700">
    <property type="term" value="F:DNA-binding transcription factor activity"/>
    <property type="evidence" value="ECO:0007669"/>
    <property type="project" value="InterPro"/>
</dbReference>
<evidence type="ECO:0000256" key="2">
    <source>
        <dbReference type="ARBA" id="ARBA00023125"/>
    </source>
</evidence>
<feature type="domain" description="HTH gntR-type" evidence="4">
    <location>
        <begin position="12"/>
        <end position="80"/>
    </location>
</feature>
<evidence type="ECO:0000259" key="4">
    <source>
        <dbReference type="PROSITE" id="PS50949"/>
    </source>
</evidence>
<dbReference type="Proteomes" id="UP000076404">
    <property type="component" value="Chromosome"/>
</dbReference>
<dbReference type="InterPro" id="IPR036390">
    <property type="entry name" value="WH_DNA-bd_sf"/>
</dbReference>
<evidence type="ECO:0000256" key="3">
    <source>
        <dbReference type="ARBA" id="ARBA00023163"/>
    </source>
</evidence>
<protein>
    <recommendedName>
        <fullName evidence="4">HTH gntR-type domain-containing protein</fullName>
    </recommendedName>
</protein>
<dbReference type="PROSITE" id="PS50949">
    <property type="entry name" value="HTH_GNTR"/>
    <property type="match status" value="1"/>
</dbReference>
<dbReference type="KEGG" id="gph:GEMMAAP_14695"/>
<dbReference type="PANTHER" id="PTHR38445:SF7">
    <property type="entry name" value="GNTR-FAMILY TRANSCRIPTIONAL REGULATOR"/>
    <property type="match status" value="1"/>
</dbReference>
<evidence type="ECO:0000313" key="5">
    <source>
        <dbReference type="EMBL" id="AMW05710.1"/>
    </source>
</evidence>
<organism evidence="5 6">
    <name type="scientific">Gemmatimonas phototrophica</name>
    <dbReference type="NCBI Taxonomy" id="1379270"/>
    <lineage>
        <taxon>Bacteria</taxon>
        <taxon>Pseudomonadati</taxon>
        <taxon>Gemmatimonadota</taxon>
        <taxon>Gemmatimonadia</taxon>
        <taxon>Gemmatimonadales</taxon>
        <taxon>Gemmatimonadaceae</taxon>
        <taxon>Gemmatimonas</taxon>
    </lineage>
</organism>
<dbReference type="CDD" id="cd07377">
    <property type="entry name" value="WHTH_GntR"/>
    <property type="match status" value="1"/>
</dbReference>
<keyword evidence="1" id="KW-0805">Transcription regulation</keyword>
<gene>
    <name evidence="5" type="ORF">GEMMAAP_14695</name>
</gene>
<sequence length="139" mass="14696">MLPFPVTLTPGESPYRQVVYAATKAVVAGIMPPGAPFPSVRELSQALRINPNTAHKVVAELVRNGLLEVLPGVGTVVARSSHASAADRAALLSTQVEQLVVEALRLGVDEPTVRQAIAARWRELSGADPMNPSSTDAHE</sequence>
<keyword evidence="6" id="KW-1185">Reference proteome</keyword>
<dbReference type="STRING" id="1379270.GEMMAAP_14695"/>